<dbReference type="InterPro" id="IPR029063">
    <property type="entry name" value="SAM-dependent_MTases_sf"/>
</dbReference>
<evidence type="ECO:0000313" key="9">
    <source>
        <dbReference type="Proteomes" id="UP000239430"/>
    </source>
</evidence>
<evidence type="ECO:0000256" key="4">
    <source>
        <dbReference type="ARBA" id="ARBA00022691"/>
    </source>
</evidence>
<comment type="catalytic activity">
    <reaction evidence="5">
        <text>a 2'-deoxyadenosine in DNA + S-adenosyl-L-methionine = an N(6)-methyl-2'-deoxyadenosine in DNA + S-adenosyl-L-homocysteine + H(+)</text>
        <dbReference type="Rhea" id="RHEA:15197"/>
        <dbReference type="Rhea" id="RHEA-COMP:12418"/>
        <dbReference type="Rhea" id="RHEA-COMP:12419"/>
        <dbReference type="ChEBI" id="CHEBI:15378"/>
        <dbReference type="ChEBI" id="CHEBI:57856"/>
        <dbReference type="ChEBI" id="CHEBI:59789"/>
        <dbReference type="ChEBI" id="CHEBI:90615"/>
        <dbReference type="ChEBI" id="CHEBI:90616"/>
        <dbReference type="EC" id="2.1.1.72"/>
    </reaction>
</comment>
<evidence type="ECO:0000256" key="5">
    <source>
        <dbReference type="ARBA" id="ARBA00047942"/>
    </source>
</evidence>
<dbReference type="AlphaFoldDB" id="A0A9X7P6S5"/>
<evidence type="ECO:0000256" key="3">
    <source>
        <dbReference type="ARBA" id="ARBA00022679"/>
    </source>
</evidence>
<dbReference type="REBASE" id="266506">
    <property type="entry name" value="M.Mst26271ORF10400P"/>
</dbReference>
<evidence type="ECO:0000256" key="1">
    <source>
        <dbReference type="ARBA" id="ARBA00011900"/>
    </source>
</evidence>
<dbReference type="InterPro" id="IPR002052">
    <property type="entry name" value="DNA_methylase_N6_adenine_CS"/>
</dbReference>
<dbReference type="Gene3D" id="3.40.50.150">
    <property type="entry name" value="Vaccinia Virus protein VP39"/>
    <property type="match status" value="2"/>
</dbReference>
<feature type="domain" description="DUF1156" evidence="7">
    <location>
        <begin position="12"/>
        <end position="65"/>
    </location>
</feature>
<dbReference type="InterPro" id="IPR012327">
    <property type="entry name" value="MeTrfase_D12"/>
</dbReference>
<dbReference type="Pfam" id="PF06634">
    <property type="entry name" value="DUF1156"/>
    <property type="match status" value="1"/>
</dbReference>
<evidence type="ECO:0000313" key="8">
    <source>
        <dbReference type="EMBL" id="PRR74605.1"/>
    </source>
</evidence>
<evidence type="ECO:0000256" key="2">
    <source>
        <dbReference type="ARBA" id="ARBA00022603"/>
    </source>
</evidence>
<accession>A0A9X7P6S5</accession>
<organism evidence="8 9">
    <name type="scientific">Neomoorella stamsii</name>
    <dbReference type="NCBI Taxonomy" id="1266720"/>
    <lineage>
        <taxon>Bacteria</taxon>
        <taxon>Bacillati</taxon>
        <taxon>Bacillota</taxon>
        <taxon>Clostridia</taxon>
        <taxon>Neomoorellales</taxon>
        <taxon>Neomoorellaceae</taxon>
        <taxon>Neomoorella</taxon>
    </lineage>
</organism>
<evidence type="ECO:0000256" key="6">
    <source>
        <dbReference type="SAM" id="MobiDB-lite"/>
    </source>
</evidence>
<keyword evidence="9" id="KW-1185">Reference proteome</keyword>
<feature type="region of interest" description="Disordered" evidence="6">
    <location>
        <begin position="926"/>
        <end position="951"/>
    </location>
</feature>
<sequence length="1056" mass="119474">MSNDFPRLIELAFPLKQASLDSVHEKNVRHGHISTLHIWPARRPLAACRAALIATLLPDPGTPEERRRILEKLAGRVVRKVEKKKLPGGRVIERIREETEGGILHWGRENGPALEWVREEIRKAYGGRAPRVLDPFAGGGSIPLEAMRLGCEVTAIDINPVAWFILKCTLEYPQKLAGKTRPLPEFILTNEEFMEQFYKAHPEIAGKGRPQKRQMEFEFLFPTSDLQSPTSNLAWHVRAWGRWVLARARRDLARLYPTYADFEPLQLDGRPFEKRTSRLVPLKEDGSLDLEALNAEFKEEYLRDPRNPRWVSKPTVAYLWARTVECKNCRATIPLLKTRWLCKKDKKRVVLTMEPNPDKTGVVFGVQKDVPVVGGNAAQRQEHDRKIGAGTMSRSGATCPCCGTIMTMEDIRLEGQAGRLGAVMTAVVVDGPKGKEYRLPAVEEVRVAQEAEKELARVFAEIPFRLPEEPIMEDAKRNTWCVQYGLDKFYKLFTPRQLLALGTFVKHTRAARIAMRAAGYPPEWVEAVGAYLAQALDFVANRNSTVSSWTLTRETTRGTFARFALPIVWDFAEANPSEEASGGYPGAIEWVSRYIDHVLGFGQESQFMRAFQKTATGELDGFWDLIVTDPPYYDAIGYAVLMDFFYVWLRRTLHGLSPEIDEVFREQLSPKWDHDKNDGELIDDASRFGGDRQQSKAAYEEGMFHAFQACYRALKPEGRLVIVFAHKHPDAWETLVSAIIRAGFVVDASWPIQTEMGNRTRALSSAALASSVWLVCKKRPETARPGWDNRVLEEMREKIHARLREFWDAGIRGPDFVWAATGPALEAYSKHPVVKKANEPGQVMTVSEFLRAVRRLVVDFVVGRVLSHNEGAEGASGLDDVTTYYLLHRHDFGFEDVPAGACILYAVSCGLSDRELADQYDLLVRTGGQEQDEEEDEEAGEEDEIREGTGSKVRLKTWQQRKGKKLGLDTEGRPVPLIDQVHRLMHLWKAGDVVKVDEYLDNRGLRRHHLFHQLLQALIELAPPGSNERSLLESISNHVAARGLALEKQPELFPED</sequence>
<feature type="compositionally biased region" description="Acidic residues" evidence="6">
    <location>
        <begin position="930"/>
        <end position="945"/>
    </location>
</feature>
<dbReference type="EC" id="2.1.1.72" evidence="1"/>
<comment type="caution">
    <text evidence="8">The sequence shown here is derived from an EMBL/GenBank/DDBJ whole genome shotgun (WGS) entry which is preliminary data.</text>
</comment>
<evidence type="ECO:0000259" key="7">
    <source>
        <dbReference type="Pfam" id="PF06634"/>
    </source>
</evidence>
<dbReference type="EMBL" id="PVXL01000029">
    <property type="protein sequence ID" value="PRR74605.1"/>
    <property type="molecule type" value="Genomic_DNA"/>
</dbReference>
<dbReference type="InterPro" id="IPR009537">
    <property type="entry name" value="DUF1156"/>
</dbReference>
<keyword evidence="4" id="KW-0949">S-adenosyl-L-methionine</keyword>
<gene>
    <name evidence="8" type="ORF">MOST_10400</name>
</gene>
<dbReference type="PROSITE" id="PS00092">
    <property type="entry name" value="N6_MTASE"/>
    <property type="match status" value="1"/>
</dbReference>
<dbReference type="GO" id="GO:0009007">
    <property type="term" value="F:site-specific DNA-methyltransferase (adenine-specific) activity"/>
    <property type="evidence" value="ECO:0007669"/>
    <property type="project" value="UniProtKB-EC"/>
</dbReference>
<reference evidence="8 9" key="1">
    <citation type="submission" date="2018-03" db="EMBL/GenBank/DDBJ databases">
        <title>Genome sequence of Moorella stamsii DSM 26217.</title>
        <authorList>
            <person name="Poehlein A."/>
            <person name="Daniel R."/>
        </authorList>
    </citation>
    <scope>NUCLEOTIDE SEQUENCE [LARGE SCALE GENOMIC DNA]</scope>
    <source>
        <strain evidence="9">DSM 26217</strain>
    </source>
</reference>
<dbReference type="GO" id="GO:0009307">
    <property type="term" value="P:DNA restriction-modification system"/>
    <property type="evidence" value="ECO:0007669"/>
    <property type="project" value="InterPro"/>
</dbReference>
<dbReference type="SUPFAM" id="SSF53335">
    <property type="entry name" value="S-adenosyl-L-methionine-dependent methyltransferases"/>
    <property type="match status" value="2"/>
</dbReference>
<keyword evidence="3" id="KW-0808">Transferase</keyword>
<dbReference type="GO" id="GO:0032259">
    <property type="term" value="P:methylation"/>
    <property type="evidence" value="ECO:0007669"/>
    <property type="project" value="UniProtKB-KW"/>
</dbReference>
<keyword evidence="2" id="KW-0489">Methyltransferase</keyword>
<protein>
    <recommendedName>
        <fullName evidence="1">site-specific DNA-methyltransferase (adenine-specific)</fullName>
        <ecNumber evidence="1">2.1.1.72</ecNumber>
    </recommendedName>
</protein>
<dbReference type="Pfam" id="PF02086">
    <property type="entry name" value="MethyltransfD12"/>
    <property type="match status" value="1"/>
</dbReference>
<dbReference type="GO" id="GO:0003676">
    <property type="term" value="F:nucleic acid binding"/>
    <property type="evidence" value="ECO:0007669"/>
    <property type="project" value="InterPro"/>
</dbReference>
<name>A0A9X7P6S5_9FIRM</name>
<dbReference type="RefSeq" id="WP_054937992.1">
    <property type="nucleotide sequence ID" value="NZ_PVXL01000029.1"/>
</dbReference>
<proteinExistence type="predicted"/>
<dbReference type="Proteomes" id="UP000239430">
    <property type="component" value="Unassembled WGS sequence"/>
</dbReference>